<dbReference type="RefSeq" id="WP_007492285.1">
    <property type="nucleotide sequence ID" value="NZ_KN174166.1"/>
</dbReference>
<dbReference type="Pfam" id="PF07702">
    <property type="entry name" value="UTRA"/>
    <property type="match status" value="1"/>
</dbReference>
<dbReference type="Gene3D" id="1.10.10.10">
    <property type="entry name" value="Winged helix-like DNA-binding domain superfamily/Winged helix DNA-binding domain"/>
    <property type="match status" value="1"/>
</dbReference>
<dbReference type="InterPro" id="IPR028978">
    <property type="entry name" value="Chorismate_lyase_/UTRA_dom_sf"/>
</dbReference>
<dbReference type="SUPFAM" id="SSF64288">
    <property type="entry name" value="Chorismate lyase-like"/>
    <property type="match status" value="1"/>
</dbReference>
<evidence type="ECO:0000256" key="2">
    <source>
        <dbReference type="ARBA" id="ARBA00023125"/>
    </source>
</evidence>
<proteinExistence type="predicted"/>
<dbReference type="GO" id="GO:0003700">
    <property type="term" value="F:DNA-binding transcription factor activity"/>
    <property type="evidence" value="ECO:0007669"/>
    <property type="project" value="InterPro"/>
</dbReference>
<dbReference type="EMBL" id="ADLO01000105">
    <property type="protein sequence ID" value="KGF53742.1"/>
    <property type="molecule type" value="Genomic_DNA"/>
</dbReference>
<dbReference type="PANTHER" id="PTHR44846">
    <property type="entry name" value="MANNOSYL-D-GLYCERATE TRANSPORT/METABOLISM SYSTEM REPRESSOR MNGR-RELATED"/>
    <property type="match status" value="1"/>
</dbReference>
<name>A0A096CFS8_FLAPL</name>
<dbReference type="InterPro" id="IPR036388">
    <property type="entry name" value="WH-like_DNA-bd_sf"/>
</dbReference>
<gene>
    <name evidence="5" type="ORF">HMPREF9460_03562</name>
</gene>
<dbReference type="InterPro" id="IPR036390">
    <property type="entry name" value="WH_DNA-bd_sf"/>
</dbReference>
<accession>A0A096CFS8</accession>
<dbReference type="InterPro" id="IPR000524">
    <property type="entry name" value="Tscrpt_reg_HTH_GntR"/>
</dbReference>
<dbReference type="AlphaFoldDB" id="A0A096CFS8"/>
<dbReference type="GO" id="GO:0003677">
    <property type="term" value="F:DNA binding"/>
    <property type="evidence" value="ECO:0007669"/>
    <property type="project" value="UniProtKB-KW"/>
</dbReference>
<dbReference type="PANTHER" id="PTHR44846:SF1">
    <property type="entry name" value="MANNOSYL-D-GLYCERATE TRANSPORT_METABOLISM SYSTEM REPRESSOR MNGR-RELATED"/>
    <property type="match status" value="1"/>
</dbReference>
<dbReference type="SMART" id="SM00866">
    <property type="entry name" value="UTRA"/>
    <property type="match status" value="1"/>
</dbReference>
<dbReference type="SUPFAM" id="SSF46785">
    <property type="entry name" value="Winged helix' DNA-binding domain"/>
    <property type="match status" value="1"/>
</dbReference>
<evidence type="ECO:0000313" key="5">
    <source>
        <dbReference type="EMBL" id="KGF53742.1"/>
    </source>
</evidence>
<feature type="domain" description="HTH gntR-type" evidence="4">
    <location>
        <begin position="4"/>
        <end position="72"/>
    </location>
</feature>
<protein>
    <recommendedName>
        <fullName evidence="4">HTH gntR-type domain-containing protein</fullName>
    </recommendedName>
</protein>
<dbReference type="Pfam" id="PF00392">
    <property type="entry name" value="GntR"/>
    <property type="match status" value="1"/>
</dbReference>
<dbReference type="SMART" id="SM00345">
    <property type="entry name" value="HTH_GNTR"/>
    <property type="match status" value="1"/>
</dbReference>
<organism evidence="5 6">
    <name type="scientific">Flavonifractor plautii 1_3_50AFAA</name>
    <dbReference type="NCBI Taxonomy" id="742738"/>
    <lineage>
        <taxon>Bacteria</taxon>
        <taxon>Bacillati</taxon>
        <taxon>Bacillota</taxon>
        <taxon>Clostridia</taxon>
        <taxon>Eubacteriales</taxon>
        <taxon>Oscillospiraceae</taxon>
        <taxon>Flavonifractor</taxon>
    </lineage>
</organism>
<dbReference type="GO" id="GO:0045892">
    <property type="term" value="P:negative regulation of DNA-templated transcription"/>
    <property type="evidence" value="ECO:0007669"/>
    <property type="project" value="TreeGrafter"/>
</dbReference>
<dbReference type="Gene3D" id="3.40.1410.10">
    <property type="entry name" value="Chorismate lyase-like"/>
    <property type="match status" value="1"/>
</dbReference>
<dbReference type="PRINTS" id="PR00035">
    <property type="entry name" value="HTHGNTR"/>
</dbReference>
<dbReference type="eggNOG" id="COG2188">
    <property type="taxonomic scope" value="Bacteria"/>
</dbReference>
<dbReference type="CDD" id="cd07377">
    <property type="entry name" value="WHTH_GntR"/>
    <property type="match status" value="1"/>
</dbReference>
<dbReference type="Proteomes" id="UP000029585">
    <property type="component" value="Unassembled WGS sequence"/>
</dbReference>
<evidence type="ECO:0000256" key="1">
    <source>
        <dbReference type="ARBA" id="ARBA00023015"/>
    </source>
</evidence>
<keyword evidence="6" id="KW-1185">Reference proteome</keyword>
<dbReference type="InterPro" id="IPR011663">
    <property type="entry name" value="UTRA"/>
</dbReference>
<sequence>MAQRPVYIDVYTEMLRDIQTGLYPENSLFPPEEKLCRKYNASRSTLRRALNMLKETGVLYSVQGNGTYIKPFVFTQPLSDFYSFTDTLKSSNILIQNSVIHYDLVKADKSLAIETGYQEGTVFHKLLRLRSARTYPLMLETTFLPQSRFLTLDTEALSCGSLYEFLREQYNFHADRATEKFRPVMPRSEERTLLHISSNVPCTLLERYSYEGNVLIEYTKSIVRGDKYAFRIELANNSVIPLPEQRER</sequence>
<dbReference type="InterPro" id="IPR050679">
    <property type="entry name" value="Bact_HTH_transcr_reg"/>
</dbReference>
<comment type="caution">
    <text evidence="5">The sequence shown here is derived from an EMBL/GenBank/DDBJ whole genome shotgun (WGS) entry which is preliminary data.</text>
</comment>
<keyword evidence="3" id="KW-0804">Transcription</keyword>
<evidence type="ECO:0000313" key="6">
    <source>
        <dbReference type="Proteomes" id="UP000029585"/>
    </source>
</evidence>
<keyword evidence="1" id="KW-0805">Transcription regulation</keyword>
<keyword evidence="2" id="KW-0238">DNA-binding</keyword>
<reference evidence="5 6" key="1">
    <citation type="submission" date="2011-08" db="EMBL/GenBank/DDBJ databases">
        <title>The Genome Sequence of Clostridium orbiscindens 1_3_50AFAA.</title>
        <authorList>
            <consortium name="The Broad Institute Genome Sequencing Platform"/>
            <person name="Earl A."/>
            <person name="Ward D."/>
            <person name="Feldgarden M."/>
            <person name="Gevers D."/>
            <person name="Daigneault M."/>
            <person name="Strauss J."/>
            <person name="Allen-Vercoe E."/>
            <person name="Young S.K."/>
            <person name="Zeng Q."/>
            <person name="Gargeya S."/>
            <person name="Fitzgerald M."/>
            <person name="Haas B."/>
            <person name="Abouelleil A."/>
            <person name="Alvarado L."/>
            <person name="Arachchi H.M."/>
            <person name="Berlin A."/>
            <person name="Brown A."/>
            <person name="Chapman S.B."/>
            <person name="Chen Z."/>
            <person name="Dunbar C."/>
            <person name="Freedman E."/>
            <person name="Gearin G."/>
            <person name="Gellesch M."/>
            <person name="Goldberg J."/>
            <person name="Griggs A."/>
            <person name="Gujja S."/>
            <person name="Heiman D."/>
            <person name="Howarth C."/>
            <person name="Larson L."/>
            <person name="Lui A."/>
            <person name="MacDonald P.J.P."/>
            <person name="Montmayeur A."/>
            <person name="Murphy C."/>
            <person name="Neiman D."/>
            <person name="Pearson M."/>
            <person name="Priest M."/>
            <person name="Roberts A."/>
            <person name="Saif S."/>
            <person name="Shea T."/>
            <person name="Shenoy N."/>
            <person name="Sisk P."/>
            <person name="Stolte C."/>
            <person name="Sykes S."/>
            <person name="Wortman J."/>
            <person name="Nusbaum C."/>
            <person name="Birren B."/>
        </authorList>
    </citation>
    <scope>NUCLEOTIDE SEQUENCE [LARGE SCALE GENOMIC DNA]</scope>
    <source>
        <strain evidence="5 6">1_3_50AFAA</strain>
    </source>
</reference>
<dbReference type="HOGENOM" id="CLU_063236_4_2_9"/>
<evidence type="ECO:0000259" key="4">
    <source>
        <dbReference type="PROSITE" id="PS50949"/>
    </source>
</evidence>
<dbReference type="PROSITE" id="PS50949">
    <property type="entry name" value="HTH_GNTR"/>
    <property type="match status" value="1"/>
</dbReference>
<dbReference type="GeneID" id="63972652"/>
<evidence type="ECO:0000256" key="3">
    <source>
        <dbReference type="ARBA" id="ARBA00023163"/>
    </source>
</evidence>
<dbReference type="PATRIC" id="fig|742738.3.peg.3673"/>